<dbReference type="Proteomes" id="UP000196355">
    <property type="component" value="Unassembled WGS sequence"/>
</dbReference>
<name>A0A202CCX8_9FLAO</name>
<reference evidence="11" key="1">
    <citation type="submission" date="2017-02" db="EMBL/GenBank/DDBJ databases">
        <authorList>
            <person name="Tetz G."/>
            <person name="Tetz V."/>
        </authorList>
    </citation>
    <scope>NUCLEOTIDE SEQUENCE [LARGE SCALE GENOMIC DNA]</scope>
    <source>
        <strain evidence="11">VT16-26</strain>
    </source>
</reference>
<feature type="domain" description="PAS" evidence="8">
    <location>
        <begin position="324"/>
        <end position="395"/>
    </location>
</feature>
<dbReference type="PROSITE" id="PS50112">
    <property type="entry name" value="PAS"/>
    <property type="match status" value="1"/>
</dbReference>
<evidence type="ECO:0000259" key="9">
    <source>
        <dbReference type="PROSITE" id="PS50113"/>
    </source>
</evidence>
<evidence type="ECO:0000259" key="7">
    <source>
        <dbReference type="PROSITE" id="PS50109"/>
    </source>
</evidence>
<evidence type="ECO:0000256" key="2">
    <source>
        <dbReference type="ARBA" id="ARBA00012438"/>
    </source>
</evidence>
<dbReference type="SUPFAM" id="SSF55874">
    <property type="entry name" value="ATPase domain of HSP90 chaperone/DNA topoisomerase II/histidine kinase"/>
    <property type="match status" value="1"/>
</dbReference>
<dbReference type="FunFam" id="3.30.565.10:FF:000006">
    <property type="entry name" value="Sensor histidine kinase WalK"/>
    <property type="match status" value="1"/>
</dbReference>
<dbReference type="PRINTS" id="PR00344">
    <property type="entry name" value="BCTRLSENSOR"/>
</dbReference>
<dbReference type="PROSITE" id="PS50113">
    <property type="entry name" value="PAC"/>
    <property type="match status" value="2"/>
</dbReference>
<feature type="coiled-coil region" evidence="6">
    <location>
        <begin position="135"/>
        <end position="169"/>
    </location>
</feature>
<keyword evidence="6" id="KW-0175">Coiled coil</keyword>
<dbReference type="EMBL" id="MVAG01000057">
    <property type="protein sequence ID" value="OVE61657.1"/>
    <property type="molecule type" value="Genomic_DNA"/>
</dbReference>
<dbReference type="InterPro" id="IPR013655">
    <property type="entry name" value="PAS_fold_3"/>
</dbReference>
<dbReference type="InterPro" id="IPR001610">
    <property type="entry name" value="PAC"/>
</dbReference>
<dbReference type="EC" id="2.7.13.3" evidence="2"/>
<dbReference type="InterPro" id="IPR013656">
    <property type="entry name" value="PAS_4"/>
</dbReference>
<dbReference type="CDD" id="cd00130">
    <property type="entry name" value="PAS"/>
    <property type="match status" value="1"/>
</dbReference>
<dbReference type="InterPro" id="IPR004358">
    <property type="entry name" value="Sig_transdc_His_kin-like_C"/>
</dbReference>
<dbReference type="InterPro" id="IPR000014">
    <property type="entry name" value="PAS"/>
</dbReference>
<comment type="catalytic activity">
    <reaction evidence="1">
        <text>ATP + protein L-histidine = ADP + protein N-phospho-L-histidine.</text>
        <dbReference type="EC" id="2.7.13.3"/>
    </reaction>
</comment>
<dbReference type="AlphaFoldDB" id="A0A202CCX8"/>
<dbReference type="SUPFAM" id="SSF47384">
    <property type="entry name" value="Homodimeric domain of signal transducing histidine kinase"/>
    <property type="match status" value="1"/>
</dbReference>
<dbReference type="InterPro" id="IPR036097">
    <property type="entry name" value="HisK_dim/P_sf"/>
</dbReference>
<dbReference type="PANTHER" id="PTHR43304:SF1">
    <property type="entry name" value="PAC DOMAIN-CONTAINING PROTEIN"/>
    <property type="match status" value="1"/>
</dbReference>
<dbReference type="PANTHER" id="PTHR43304">
    <property type="entry name" value="PHYTOCHROME-LIKE PROTEIN CPH1"/>
    <property type="match status" value="1"/>
</dbReference>
<dbReference type="SMART" id="SM00387">
    <property type="entry name" value="HATPase_c"/>
    <property type="match status" value="1"/>
</dbReference>
<dbReference type="InterPro" id="IPR005467">
    <property type="entry name" value="His_kinase_dom"/>
</dbReference>
<dbReference type="InterPro" id="IPR036890">
    <property type="entry name" value="HATPase_C_sf"/>
</dbReference>
<gene>
    <name evidence="10" type="ORF">B0E34_01400</name>
</gene>
<dbReference type="InterPro" id="IPR035965">
    <property type="entry name" value="PAS-like_dom_sf"/>
</dbReference>
<protein>
    <recommendedName>
        <fullName evidence="2">histidine kinase</fullName>
        <ecNumber evidence="2">2.7.13.3</ecNumber>
    </recommendedName>
</protein>
<comment type="caution">
    <text evidence="10">The sequence shown here is derived from an EMBL/GenBank/DDBJ whole genome shotgun (WGS) entry which is preliminary data.</text>
</comment>
<evidence type="ECO:0000313" key="10">
    <source>
        <dbReference type="EMBL" id="OVE61657.1"/>
    </source>
</evidence>
<organism evidence="10 11">
    <name type="scientific">Chryseobacterium mucoviscidosis</name>
    <dbReference type="NCBI Taxonomy" id="1945581"/>
    <lineage>
        <taxon>Bacteria</taxon>
        <taxon>Pseudomonadati</taxon>
        <taxon>Bacteroidota</taxon>
        <taxon>Flavobacteriia</taxon>
        <taxon>Flavobacteriales</taxon>
        <taxon>Weeksellaceae</taxon>
        <taxon>Chryseobacterium group</taxon>
        <taxon>Chryseobacterium</taxon>
    </lineage>
</organism>
<dbReference type="Gene3D" id="3.30.565.10">
    <property type="entry name" value="Histidine kinase-like ATPase, C-terminal domain"/>
    <property type="match status" value="1"/>
</dbReference>
<evidence type="ECO:0000259" key="8">
    <source>
        <dbReference type="PROSITE" id="PS50112"/>
    </source>
</evidence>
<dbReference type="SMART" id="SM00086">
    <property type="entry name" value="PAC"/>
    <property type="match status" value="2"/>
</dbReference>
<feature type="domain" description="PAC" evidence="9">
    <location>
        <begin position="268"/>
        <end position="323"/>
    </location>
</feature>
<dbReference type="InterPro" id="IPR003661">
    <property type="entry name" value="HisK_dim/P_dom"/>
</dbReference>
<sequence length="670" mass="76864">MNSPQNIEPEKLLSVLFYSPNATAVYQGDDIKILSANEAMINFWGKDRSVVGKNILDAVPELIGQPFFDMLQNVWRSGETFIAKDYPAILNIDGTLKTFYFDFEYKAILDASGKTEYILHTAFEVTERQEALRMVEEKSKSEQKLIDDLSALNEEYLATNEDLNAKHEELFRVNSNLLQARKELLTANYTLTENEKRFKTLVEKAPVAIASLKGKNFEVDIVNDKVLNIWNKDRSIIGMPLKDALPELMGQSFIDILTEVHEKGKPYFGKESKVLIEKNGVLKELYLNFAYQPIFDENNKSVSVLVVASDVTEQVQSRHSLIEIKKRLEIALDASKLGSTEVDLTTGKMQCNDQFKYNFGFMPEEEFNYTDLFEAMLPEYRPKIKSLVQEAIRTNGIYKAEYPVKWKDGSIHWIQAHGRPRYNENGVADRMVGMTSDITEKKHAEQRKDDFLSVASHELKTPLTAVKASIQLLNRIKDRPFSEIHNRLIEQSDKEIGKMHMLIDDLLNMSRLGQDQLMLEYGYFNLYEMLSKSCSHVRLENKYKLIVQGDENLEIYADEHRIEQVVINLVNNAVKYAKESEEIHISIERLEKDIKISVRDFGSGISESVIPHLFDRYYRVEYMSKSYSGLGLGLYICSEIVKKHSGKIGVESKLGEGSTFWFTIPYQKAG</sequence>
<dbReference type="Gene3D" id="2.10.70.100">
    <property type="match status" value="1"/>
</dbReference>
<dbReference type="Pfam" id="PF08448">
    <property type="entry name" value="PAS_4"/>
    <property type="match status" value="1"/>
</dbReference>
<dbReference type="PROSITE" id="PS50109">
    <property type="entry name" value="HIS_KIN"/>
    <property type="match status" value="1"/>
</dbReference>
<evidence type="ECO:0000313" key="11">
    <source>
        <dbReference type="Proteomes" id="UP000196355"/>
    </source>
</evidence>
<feature type="domain" description="Histidine kinase" evidence="7">
    <location>
        <begin position="454"/>
        <end position="668"/>
    </location>
</feature>
<dbReference type="Pfam" id="PF08447">
    <property type="entry name" value="PAS_3"/>
    <property type="match status" value="1"/>
</dbReference>
<dbReference type="SMART" id="SM00388">
    <property type="entry name" value="HisKA"/>
    <property type="match status" value="1"/>
</dbReference>
<dbReference type="InterPro" id="IPR003594">
    <property type="entry name" value="HATPase_dom"/>
</dbReference>
<dbReference type="SMART" id="SM00091">
    <property type="entry name" value="PAS"/>
    <property type="match status" value="3"/>
</dbReference>
<evidence type="ECO:0000256" key="4">
    <source>
        <dbReference type="ARBA" id="ARBA00022679"/>
    </source>
</evidence>
<evidence type="ECO:0000256" key="5">
    <source>
        <dbReference type="ARBA" id="ARBA00022777"/>
    </source>
</evidence>
<dbReference type="GO" id="GO:0000155">
    <property type="term" value="F:phosphorelay sensor kinase activity"/>
    <property type="evidence" value="ECO:0007669"/>
    <property type="project" value="InterPro"/>
</dbReference>
<dbReference type="Pfam" id="PF00512">
    <property type="entry name" value="HisKA"/>
    <property type="match status" value="1"/>
</dbReference>
<dbReference type="Gene3D" id="1.10.287.130">
    <property type="match status" value="1"/>
</dbReference>
<dbReference type="NCBIfam" id="TIGR00229">
    <property type="entry name" value="sensory_box"/>
    <property type="match status" value="1"/>
</dbReference>
<evidence type="ECO:0000256" key="6">
    <source>
        <dbReference type="SAM" id="Coils"/>
    </source>
</evidence>
<evidence type="ECO:0000256" key="1">
    <source>
        <dbReference type="ARBA" id="ARBA00000085"/>
    </source>
</evidence>
<dbReference type="Pfam" id="PF02518">
    <property type="entry name" value="HATPase_c"/>
    <property type="match status" value="1"/>
</dbReference>
<keyword evidence="5" id="KW-0418">Kinase</keyword>
<dbReference type="CDD" id="cd00082">
    <property type="entry name" value="HisKA"/>
    <property type="match status" value="1"/>
</dbReference>
<dbReference type="InterPro" id="IPR052162">
    <property type="entry name" value="Sensor_kinase/Photoreceptor"/>
</dbReference>
<keyword evidence="3" id="KW-0597">Phosphoprotein</keyword>
<dbReference type="InterPro" id="IPR000700">
    <property type="entry name" value="PAS-assoc_C"/>
</dbReference>
<keyword evidence="11" id="KW-1185">Reference proteome</keyword>
<keyword evidence="4" id="KW-0808">Transferase</keyword>
<dbReference type="RefSeq" id="WP_087706104.1">
    <property type="nucleotide sequence ID" value="NZ_MVAG01000057.1"/>
</dbReference>
<feature type="domain" description="PAC" evidence="9">
    <location>
        <begin position="398"/>
        <end position="450"/>
    </location>
</feature>
<accession>A0A202CCX8</accession>
<dbReference type="SUPFAM" id="SSF55785">
    <property type="entry name" value="PYP-like sensor domain (PAS domain)"/>
    <property type="match status" value="3"/>
</dbReference>
<proteinExistence type="predicted"/>
<evidence type="ECO:0000256" key="3">
    <source>
        <dbReference type="ARBA" id="ARBA00022553"/>
    </source>
</evidence>
<dbReference type="Gene3D" id="3.30.450.20">
    <property type="entry name" value="PAS domain"/>
    <property type="match status" value="3"/>
</dbReference>